<dbReference type="Gene3D" id="2.60.40.1470">
    <property type="entry name" value="ApaG domain"/>
    <property type="match status" value="1"/>
</dbReference>
<dbReference type="InterPro" id="IPR001810">
    <property type="entry name" value="F-box_dom"/>
</dbReference>
<dbReference type="InterPro" id="IPR007474">
    <property type="entry name" value="ApaG_domain"/>
</dbReference>
<dbReference type="PANTHER" id="PTHR47463">
    <property type="entry name" value="F-BOX PROTEIN SKIP16"/>
    <property type="match status" value="1"/>
</dbReference>
<dbReference type="EMBL" id="JNBR01001839">
    <property type="protein sequence ID" value="OQR84699.1"/>
    <property type="molecule type" value="Genomic_DNA"/>
</dbReference>
<dbReference type="OrthoDB" id="2156010at2759"/>
<dbReference type="Pfam" id="PF12937">
    <property type="entry name" value="F-box-like"/>
    <property type="match status" value="1"/>
</dbReference>
<reference evidence="2 3" key="1">
    <citation type="journal article" date="2014" name="Genome Biol. Evol.">
        <title>The secreted proteins of Achlya hypogyna and Thraustotheca clavata identify the ancestral oomycete secretome and reveal gene acquisitions by horizontal gene transfer.</title>
        <authorList>
            <person name="Misner I."/>
            <person name="Blouin N."/>
            <person name="Leonard G."/>
            <person name="Richards T.A."/>
            <person name="Lane C.E."/>
        </authorList>
    </citation>
    <scope>NUCLEOTIDE SEQUENCE [LARGE SCALE GENOMIC DNA]</scope>
    <source>
        <strain evidence="2 3">ATCC 48635</strain>
    </source>
</reference>
<dbReference type="SUPFAM" id="SSF81383">
    <property type="entry name" value="F-box domain"/>
    <property type="match status" value="1"/>
</dbReference>
<gene>
    <name evidence="2" type="ORF">ACHHYP_13036</name>
</gene>
<dbReference type="InterPro" id="IPR036047">
    <property type="entry name" value="F-box-like_dom_sf"/>
</dbReference>
<dbReference type="AlphaFoldDB" id="A0A1V9YG69"/>
<dbReference type="Proteomes" id="UP000243579">
    <property type="component" value="Unassembled WGS sequence"/>
</dbReference>
<dbReference type="InterPro" id="IPR036767">
    <property type="entry name" value="ApaG_sf"/>
</dbReference>
<dbReference type="PROSITE" id="PS51087">
    <property type="entry name" value="APAG"/>
    <property type="match status" value="1"/>
</dbReference>
<dbReference type="Pfam" id="PF04379">
    <property type="entry name" value="DUF525"/>
    <property type="match status" value="1"/>
</dbReference>
<accession>A0A1V9YG69</accession>
<evidence type="ECO:0000313" key="2">
    <source>
        <dbReference type="EMBL" id="OQR84699.1"/>
    </source>
</evidence>
<dbReference type="Gene3D" id="1.20.1280.50">
    <property type="match status" value="1"/>
</dbReference>
<dbReference type="SUPFAM" id="SSF110069">
    <property type="entry name" value="ApaG-like"/>
    <property type="match status" value="1"/>
</dbReference>
<feature type="domain" description="ApaG" evidence="1">
    <location>
        <begin position="281"/>
        <end position="423"/>
    </location>
</feature>
<comment type="caution">
    <text evidence="2">The sequence shown here is derived from an EMBL/GenBank/DDBJ whole genome shotgun (WGS) entry which is preliminary data.</text>
</comment>
<evidence type="ECO:0000313" key="3">
    <source>
        <dbReference type="Proteomes" id="UP000243579"/>
    </source>
</evidence>
<organism evidence="2 3">
    <name type="scientific">Achlya hypogyna</name>
    <name type="common">Oomycete</name>
    <name type="synonym">Protoachlya hypogyna</name>
    <dbReference type="NCBI Taxonomy" id="1202772"/>
    <lineage>
        <taxon>Eukaryota</taxon>
        <taxon>Sar</taxon>
        <taxon>Stramenopiles</taxon>
        <taxon>Oomycota</taxon>
        <taxon>Saprolegniomycetes</taxon>
        <taxon>Saprolegniales</taxon>
        <taxon>Achlyaceae</taxon>
        <taxon>Achlya</taxon>
    </lineage>
</organism>
<dbReference type="STRING" id="1202772.A0A1V9YG69"/>
<sequence length="429" mass="48234">MVITEVLHVIFEYLDDYRDWVSASSVCQRWRQVATSNQLWLPLLRRYNITESDGDGGVMKVFAAMAKKYPGALDEYAIVSRAVKHLQMVNPSVCATTENNMPYVQLFQASLTRPGLWQPTWHTSSREEKMLMMLYHLFTDTAAVDMQLCCAACFGFFVCYNDVYALHLKRRLTVDVLPLYTQQFDTLVGFAWAPGMDEGLGLVLQGELAGHVVRYGKALRTAHRMGPIWMNDIPYQDLGPFETWLSTFAANIQGGVRRVLRANDEILAPSGFLEVGPGVGSVTTHGINVHVSTLFLLNMARVAYRITFTFMRAACKYSSVQLVRRHWIFRYTNGQAAEVDGDGVVGFYPTLSATNPHFSYCSYSDGGVVREELGTLARATLENCVTSLQGWFQFVPGSLTHPEGPELQVTIPFVQFVLPMSARPRIYNE</sequence>
<dbReference type="PANTHER" id="PTHR47463:SF2">
    <property type="entry name" value="F-BOX PROTEIN SKIP16"/>
    <property type="match status" value="1"/>
</dbReference>
<keyword evidence="3" id="KW-1185">Reference proteome</keyword>
<evidence type="ECO:0000259" key="1">
    <source>
        <dbReference type="PROSITE" id="PS51087"/>
    </source>
</evidence>
<protein>
    <recommendedName>
        <fullName evidence="1">ApaG domain-containing protein</fullName>
    </recommendedName>
</protein>
<proteinExistence type="predicted"/>
<name>A0A1V9YG69_ACHHY</name>